<dbReference type="RefSeq" id="WP_179912819.1">
    <property type="nucleotide sequence ID" value="NZ_JACBYE010000009.1"/>
</dbReference>
<evidence type="ECO:0000259" key="1">
    <source>
        <dbReference type="PROSITE" id="PS51674"/>
    </source>
</evidence>
<keyword evidence="3" id="KW-1185">Reference proteome</keyword>
<accession>A0A853ER73</accession>
<reference evidence="2 3" key="1">
    <citation type="submission" date="2020-07" db="EMBL/GenBank/DDBJ databases">
        <title>MOT database genomes.</title>
        <authorList>
            <person name="Joseph S."/>
            <person name="Aduse-Opoku J."/>
            <person name="Hashim A."/>
            <person name="Wade W."/>
            <person name="Curtis M."/>
        </authorList>
    </citation>
    <scope>NUCLEOTIDE SEQUENCE [LARGE SCALE GENOMIC DNA]</scope>
    <source>
        <strain evidence="2 3">DSM 100099</strain>
    </source>
</reference>
<gene>
    <name evidence="2" type="ORF">HZZ10_06025</name>
</gene>
<feature type="domain" description="4Fe-4S Wbl-type" evidence="1">
    <location>
        <begin position="7"/>
        <end position="66"/>
    </location>
</feature>
<dbReference type="PROSITE" id="PS51674">
    <property type="entry name" value="4FE4S_WBL"/>
    <property type="match status" value="1"/>
</dbReference>
<dbReference type="InterPro" id="IPR034768">
    <property type="entry name" value="4FE4S_WBL"/>
</dbReference>
<sequence length="156" mass="17159">MKPPRPACVDGGQWLADVDDTDDRLPQARALCAGCPVLASWCRPLVLEQVNVDGVAAAMTLTERLAWRERHTVHVEDVTLIDVTPVTDITPSIADALPVTTSGELHSSVLTVIKRMTAEGMSSEVISERLAHPHVSPETVDYVRRTYMRAYARVEN</sequence>
<proteinExistence type="predicted"/>
<dbReference type="EMBL" id="JACBYE010000009">
    <property type="protein sequence ID" value="NYS93086.1"/>
    <property type="molecule type" value="Genomic_DNA"/>
</dbReference>
<evidence type="ECO:0000313" key="2">
    <source>
        <dbReference type="EMBL" id="NYS93086.1"/>
    </source>
</evidence>
<organism evidence="2 3">
    <name type="scientific">Sanguibacter inulinus</name>
    <dbReference type="NCBI Taxonomy" id="60922"/>
    <lineage>
        <taxon>Bacteria</taxon>
        <taxon>Bacillati</taxon>
        <taxon>Actinomycetota</taxon>
        <taxon>Actinomycetes</taxon>
        <taxon>Micrococcales</taxon>
        <taxon>Sanguibacteraceae</taxon>
        <taxon>Sanguibacter</taxon>
    </lineage>
</organism>
<dbReference type="Proteomes" id="UP000561011">
    <property type="component" value="Unassembled WGS sequence"/>
</dbReference>
<comment type="caution">
    <text evidence="2">The sequence shown here is derived from an EMBL/GenBank/DDBJ whole genome shotgun (WGS) entry which is preliminary data.</text>
</comment>
<protein>
    <submittedName>
        <fullName evidence="2">WhiB family transcriptional regulator</fullName>
    </submittedName>
</protein>
<dbReference type="AlphaFoldDB" id="A0A853ER73"/>
<evidence type="ECO:0000313" key="3">
    <source>
        <dbReference type="Proteomes" id="UP000561011"/>
    </source>
</evidence>
<name>A0A853ER73_9MICO</name>
<dbReference type="Pfam" id="PF02467">
    <property type="entry name" value="Whib"/>
    <property type="match status" value="1"/>
</dbReference>